<evidence type="ECO:0000256" key="2">
    <source>
        <dbReference type="ARBA" id="ARBA00022771"/>
    </source>
</evidence>
<evidence type="ECO:0000256" key="5">
    <source>
        <dbReference type="SAM" id="MobiDB-lite"/>
    </source>
</evidence>
<dbReference type="SUPFAM" id="SSF90209">
    <property type="entry name" value="Ran binding protein zinc finger-like"/>
    <property type="match status" value="1"/>
</dbReference>
<proteinExistence type="predicted"/>
<feature type="region of interest" description="Disordered" evidence="5">
    <location>
        <begin position="82"/>
        <end position="140"/>
    </location>
</feature>
<dbReference type="InterPro" id="IPR001876">
    <property type="entry name" value="Znf_RanBP2"/>
</dbReference>
<dbReference type="CDD" id="cd00201">
    <property type="entry name" value="WW"/>
    <property type="match status" value="1"/>
</dbReference>
<feature type="compositionally biased region" description="Acidic residues" evidence="5">
    <location>
        <begin position="123"/>
        <end position="139"/>
    </location>
</feature>
<dbReference type="EMBL" id="ASPP01009134">
    <property type="protein sequence ID" value="ETO24574.1"/>
    <property type="molecule type" value="Genomic_DNA"/>
</dbReference>
<feature type="transmembrane region" description="Helical" evidence="6">
    <location>
        <begin position="228"/>
        <end position="253"/>
    </location>
</feature>
<feature type="domain" description="RanBP2-type" evidence="7">
    <location>
        <begin position="150"/>
        <end position="175"/>
    </location>
</feature>
<dbReference type="GO" id="GO:0008270">
    <property type="term" value="F:zinc ion binding"/>
    <property type="evidence" value="ECO:0007669"/>
    <property type="project" value="UniProtKB-KW"/>
</dbReference>
<accession>X6NFP8</accession>
<evidence type="ECO:0000256" key="6">
    <source>
        <dbReference type="SAM" id="Phobius"/>
    </source>
</evidence>
<dbReference type="InterPro" id="IPR036443">
    <property type="entry name" value="Znf_RanBP2_sf"/>
</dbReference>
<feature type="compositionally biased region" description="Basic and acidic residues" evidence="5">
    <location>
        <begin position="82"/>
        <end position="113"/>
    </location>
</feature>
<keyword evidence="6" id="KW-0812">Transmembrane</keyword>
<organism evidence="8 9">
    <name type="scientific">Reticulomyxa filosa</name>
    <dbReference type="NCBI Taxonomy" id="46433"/>
    <lineage>
        <taxon>Eukaryota</taxon>
        <taxon>Sar</taxon>
        <taxon>Rhizaria</taxon>
        <taxon>Retaria</taxon>
        <taxon>Foraminifera</taxon>
        <taxon>Monothalamids</taxon>
        <taxon>Reticulomyxidae</taxon>
        <taxon>Reticulomyxa</taxon>
    </lineage>
</organism>
<keyword evidence="3" id="KW-0862">Zinc</keyword>
<keyword evidence="6" id="KW-1133">Transmembrane helix</keyword>
<dbReference type="Gene3D" id="2.30.30.380">
    <property type="entry name" value="Zn-finger domain of Sec23/24"/>
    <property type="match status" value="1"/>
</dbReference>
<sequence>MKYESLEMQTMYSQIKWTNVIEKRMVVTNSKCASWEKRIDPDGKPYYVDTKNNEMYRVETSILGSSSHKRIHTDEKMTIAIRESESVAKEAKDRFDKENEKSPESNEPEKKQDNATTMKNLDLSEDSNDEDEDKDEDEEEKLHEFAPVAWACPACTYENTIDLNLCDACQQPKPADAKIIYPAKTTTRTSQNMSNLDDDVCFVSFHFILEAIFFFFCLHFLLFTCVNICIIVLYIHVCILYIKVYMTGFFFFFCKDH</sequence>
<dbReference type="PROSITE" id="PS01358">
    <property type="entry name" value="ZF_RANBP2_1"/>
    <property type="match status" value="1"/>
</dbReference>
<keyword evidence="9" id="KW-1185">Reference proteome</keyword>
<evidence type="ECO:0000256" key="4">
    <source>
        <dbReference type="PROSITE-ProRule" id="PRU00322"/>
    </source>
</evidence>
<evidence type="ECO:0000313" key="8">
    <source>
        <dbReference type="EMBL" id="ETO24574.1"/>
    </source>
</evidence>
<gene>
    <name evidence="8" type="ORF">RFI_12586</name>
</gene>
<evidence type="ECO:0000256" key="1">
    <source>
        <dbReference type="ARBA" id="ARBA00022723"/>
    </source>
</evidence>
<dbReference type="InterPro" id="IPR001202">
    <property type="entry name" value="WW_dom"/>
</dbReference>
<dbReference type="Gene3D" id="2.20.70.10">
    <property type="match status" value="1"/>
</dbReference>
<keyword evidence="1" id="KW-0479">Metal-binding</keyword>
<feature type="transmembrane region" description="Helical" evidence="6">
    <location>
        <begin position="200"/>
        <end position="222"/>
    </location>
</feature>
<evidence type="ECO:0000259" key="7">
    <source>
        <dbReference type="PROSITE" id="PS50199"/>
    </source>
</evidence>
<keyword evidence="2 4" id="KW-0863">Zinc-finger</keyword>
<protein>
    <recommendedName>
        <fullName evidence="7">RanBP2-type domain-containing protein</fullName>
    </recommendedName>
</protein>
<reference evidence="8 9" key="1">
    <citation type="journal article" date="2013" name="Curr. Biol.">
        <title>The Genome of the Foraminiferan Reticulomyxa filosa.</title>
        <authorList>
            <person name="Glockner G."/>
            <person name="Hulsmann N."/>
            <person name="Schleicher M."/>
            <person name="Noegel A.A."/>
            <person name="Eichinger L."/>
            <person name="Gallinger C."/>
            <person name="Pawlowski J."/>
            <person name="Sierra R."/>
            <person name="Euteneuer U."/>
            <person name="Pillet L."/>
            <person name="Moustafa A."/>
            <person name="Platzer M."/>
            <person name="Groth M."/>
            <person name="Szafranski K."/>
            <person name="Schliwa M."/>
        </authorList>
    </citation>
    <scope>NUCLEOTIDE SEQUENCE [LARGE SCALE GENOMIC DNA]</scope>
</reference>
<dbReference type="AlphaFoldDB" id="X6NFP8"/>
<evidence type="ECO:0000313" key="9">
    <source>
        <dbReference type="Proteomes" id="UP000023152"/>
    </source>
</evidence>
<dbReference type="PROSITE" id="PS50199">
    <property type="entry name" value="ZF_RANBP2_2"/>
    <property type="match status" value="1"/>
</dbReference>
<keyword evidence="6" id="KW-0472">Membrane</keyword>
<name>X6NFP8_RETFI</name>
<evidence type="ECO:0000256" key="3">
    <source>
        <dbReference type="ARBA" id="ARBA00022833"/>
    </source>
</evidence>
<comment type="caution">
    <text evidence="8">The sequence shown here is derived from an EMBL/GenBank/DDBJ whole genome shotgun (WGS) entry which is preliminary data.</text>
</comment>
<dbReference type="Proteomes" id="UP000023152">
    <property type="component" value="Unassembled WGS sequence"/>
</dbReference>